<keyword evidence="12" id="KW-0238">DNA-binding</keyword>
<keyword evidence="5" id="KW-0227">DNA damage</keyword>
<comment type="caution">
    <text evidence="15">The sequence shown here is derived from an EMBL/GenBank/DDBJ whole genome shotgun (WGS) entry which is preliminary data.</text>
</comment>
<evidence type="ECO:0000256" key="10">
    <source>
        <dbReference type="ARBA" id="ARBA00023004"/>
    </source>
</evidence>
<feature type="domain" description="UvrD-like helicase C-terminal" evidence="14">
    <location>
        <begin position="269"/>
        <end position="583"/>
    </location>
</feature>
<keyword evidence="4" id="KW-0547">Nucleotide-binding</keyword>
<keyword evidence="13" id="KW-0234">DNA repair</keyword>
<dbReference type="EMBL" id="LORN02000015">
    <property type="protein sequence ID" value="PNN21563.1"/>
    <property type="molecule type" value="Genomic_DNA"/>
</dbReference>
<dbReference type="InterPro" id="IPR014140">
    <property type="entry name" value="DNA_helicase_suAddB"/>
</dbReference>
<dbReference type="PANTHER" id="PTHR30591:SF1">
    <property type="entry name" value="RECBCD ENZYME SUBUNIT RECC"/>
    <property type="match status" value="1"/>
</dbReference>
<dbReference type="InterPro" id="IPR038726">
    <property type="entry name" value="PDDEXK_AddAB-type"/>
</dbReference>
<dbReference type="Proteomes" id="UP000053523">
    <property type="component" value="Unassembled WGS sequence"/>
</dbReference>
<dbReference type="PANTHER" id="PTHR30591">
    <property type="entry name" value="RECBCD ENZYME SUBUNIT RECC"/>
    <property type="match status" value="1"/>
</dbReference>
<gene>
    <name evidence="15" type="primary">addB</name>
    <name evidence="15" type="ORF">AL503_012560</name>
</gene>
<name>A0A2K0A988_STAHA</name>
<evidence type="ECO:0000256" key="5">
    <source>
        <dbReference type="ARBA" id="ARBA00022763"/>
    </source>
</evidence>
<dbReference type="GO" id="GO:0003677">
    <property type="term" value="F:DNA binding"/>
    <property type="evidence" value="ECO:0007669"/>
    <property type="project" value="UniProtKB-KW"/>
</dbReference>
<keyword evidence="3" id="KW-0479">Metal-binding</keyword>
<dbReference type="InterPro" id="IPR049035">
    <property type="entry name" value="ADDB_N"/>
</dbReference>
<evidence type="ECO:0000256" key="2">
    <source>
        <dbReference type="ARBA" id="ARBA00022722"/>
    </source>
</evidence>
<dbReference type="Pfam" id="PF13361">
    <property type="entry name" value="UvrD_C"/>
    <property type="match status" value="1"/>
</dbReference>
<evidence type="ECO:0000256" key="6">
    <source>
        <dbReference type="ARBA" id="ARBA00022801"/>
    </source>
</evidence>
<dbReference type="Pfam" id="PF21445">
    <property type="entry name" value="ADDB_N"/>
    <property type="match status" value="1"/>
</dbReference>
<dbReference type="Gene3D" id="3.40.50.300">
    <property type="entry name" value="P-loop containing nucleotide triphosphate hydrolases"/>
    <property type="match status" value="3"/>
</dbReference>
<keyword evidence="7 15" id="KW-0347">Helicase</keyword>
<evidence type="ECO:0000256" key="1">
    <source>
        <dbReference type="ARBA" id="ARBA00022485"/>
    </source>
</evidence>
<dbReference type="GO" id="GO:0051539">
    <property type="term" value="F:4 iron, 4 sulfur cluster binding"/>
    <property type="evidence" value="ECO:0007669"/>
    <property type="project" value="UniProtKB-KW"/>
</dbReference>
<dbReference type="GO" id="GO:0046872">
    <property type="term" value="F:metal ion binding"/>
    <property type="evidence" value="ECO:0007669"/>
    <property type="project" value="UniProtKB-KW"/>
</dbReference>
<dbReference type="GO" id="GO:0005524">
    <property type="term" value="F:ATP binding"/>
    <property type="evidence" value="ECO:0007669"/>
    <property type="project" value="UniProtKB-KW"/>
</dbReference>
<keyword evidence="6" id="KW-0378">Hydrolase</keyword>
<keyword evidence="10" id="KW-0408">Iron</keyword>
<dbReference type="InterPro" id="IPR014017">
    <property type="entry name" value="DNA_helicase_UvrD-like_C"/>
</dbReference>
<dbReference type="Gene3D" id="3.90.320.10">
    <property type="match status" value="1"/>
</dbReference>
<keyword evidence="9" id="KW-0067">ATP-binding</keyword>
<keyword evidence="8 15" id="KW-0269">Exonuclease</keyword>
<dbReference type="Pfam" id="PF12705">
    <property type="entry name" value="PDDEXK_1"/>
    <property type="match status" value="1"/>
</dbReference>
<keyword evidence="11" id="KW-0411">Iron-sulfur</keyword>
<dbReference type="AlphaFoldDB" id="A0A2K0A988"/>
<dbReference type="RefSeq" id="WP_037549033.1">
    <property type="nucleotide sequence ID" value="NZ_CAJCGD010000005.1"/>
</dbReference>
<dbReference type="NCBIfam" id="TIGR02773">
    <property type="entry name" value="addB_Gpos"/>
    <property type="match status" value="1"/>
</dbReference>
<dbReference type="PROSITE" id="PS51217">
    <property type="entry name" value="UVRD_HELICASE_CTER"/>
    <property type="match status" value="1"/>
</dbReference>
<dbReference type="Gene3D" id="6.10.140.1030">
    <property type="match status" value="1"/>
</dbReference>
<dbReference type="SUPFAM" id="SSF52540">
    <property type="entry name" value="P-loop containing nucleoside triphosphate hydrolases"/>
    <property type="match status" value="1"/>
</dbReference>
<evidence type="ECO:0000256" key="4">
    <source>
        <dbReference type="ARBA" id="ARBA00022741"/>
    </source>
</evidence>
<evidence type="ECO:0000256" key="13">
    <source>
        <dbReference type="ARBA" id="ARBA00023204"/>
    </source>
</evidence>
<proteinExistence type="predicted"/>
<dbReference type="GO" id="GO:0004527">
    <property type="term" value="F:exonuclease activity"/>
    <property type="evidence" value="ECO:0007669"/>
    <property type="project" value="UniProtKB-KW"/>
</dbReference>
<dbReference type="GO" id="GO:0000724">
    <property type="term" value="P:double-strand break repair via homologous recombination"/>
    <property type="evidence" value="ECO:0007669"/>
    <property type="project" value="InterPro"/>
</dbReference>
<sequence>MELNAYIGRAGTGKSHHMIDNIKQQMKEDPLGDPIVLIAPTQSTFQLEQAFVNDKELNGSLRTEVLHFERLSYRVFQEVGGLTEERLTQSATEMMIYDLVQQHQSELKLYQSQVNYYGFSEKLSEQIQDFKKYSVTPEHLHTFLQDNDLKTRTRHKLEDISLIYQYFEERINGEFITSEDSLNHFIDILSQSEWIKRAEVYIDGFHNFSTLEYQIIKALVQSAKKVTVLLTTDGNEDPFSLFRKPSEVLTHLKEIANDLNIELQQQFFKQQYRFNNKDLIQLEQQFDALQINPIAYDGNINILESSSIREEVNEVARQIIKDTRDKQYRYQDIAILYRDESYAFLFDSVLPQYDIPFNIDTKRSMTHHPIMEMVRSLLEVIQTNWNISPMMRLIKTNILSNHFKDSAYLIDLLENFVVERGVYGKRWLDEKLFSIDNFTKMGRKEHKLTTEEREDFEQVVHLKNDIIDKILTFEKAMNEAENVRGFATTFYETMEAFDLPKYLMTHRDQLDVDGRHEEAEEIDQIWNGLIQILDDLVTVFDNEEMTLKRFLEVFDIGLEQLEFVMIPQTLDQVSIGTMDLAKVDNKKHIYMVGMNDGAMPQPVSSSSLITDEEKKVFEQQAQVELSPTSDILQMDEAFVCYIAMTRGSEQVTFSYSLMGAQGEDKEKSPFIDQIQGLFNGLDVTNIHYQHNAQPLSLMEHPHQTKVVLFESLKSWLEAEMVADVWVDAYQVMRDNDKLNNGLEYLLTALTYDNETVKLDEPLAASLYGSTINASVSRFEGYNDCPFKHYANHGLRLNERTKYKLENFDLGNIFHTALKYISDKVDGDFKHLDNKKIHALTVEALESVLPQVQFNLMDSNAYYRYVSKRIGVIVESTLKALRYQNKNTKFKPHRFEAGFRKTPNNSEELIAQPLITKQGIPVNIRGQIDRIDAYTKDDKSYINIIDYKSSNPSAKLDLKKVYYGKQMQMMTYMDIALQNAQRLGLSKEIKPGGLLYFHVHDERLSFKDWGELEDDALTQDKLEQAFLKEYRLRGLVNSDMDVVDALDIRLEEIGKSDIVPVSLKKDGSIGSRGSSVADETTIHKFIKHNKDNFIKTATNIMEGHTEVAPLKFDDQLPCQFCNFQSVCHVDTIIDSKHYRHVDETIDPIKAIQDVELESGDHNE</sequence>
<evidence type="ECO:0000256" key="9">
    <source>
        <dbReference type="ARBA" id="ARBA00022840"/>
    </source>
</evidence>
<evidence type="ECO:0000256" key="11">
    <source>
        <dbReference type="ARBA" id="ARBA00023014"/>
    </source>
</evidence>
<evidence type="ECO:0000256" key="8">
    <source>
        <dbReference type="ARBA" id="ARBA00022839"/>
    </source>
</evidence>
<evidence type="ECO:0000256" key="3">
    <source>
        <dbReference type="ARBA" id="ARBA00022723"/>
    </source>
</evidence>
<reference evidence="15 16" key="1">
    <citation type="submission" date="2017-12" db="EMBL/GenBank/DDBJ databases">
        <title>FDA dAtabase for Regulatory Grade micrObial Sequences (FDA-ARGOS): Supporting development and validation of Infectious Disease Dx tests.</title>
        <authorList>
            <person name="Hoffmann M."/>
            <person name="Allard M."/>
            <person name="Evans P."/>
            <person name="Brown E."/>
            <person name="Tallon L."/>
            <person name="Sadzewicz L."/>
            <person name="Sengamalay N."/>
            <person name="Ott S."/>
            <person name="Godinez A."/>
            <person name="Nagaraj S."/>
            <person name="Vavikolanu K."/>
            <person name="Aluvathingal J."/>
            <person name="Nadendla S."/>
            <person name="Sichtig H."/>
        </authorList>
    </citation>
    <scope>NUCLEOTIDE SEQUENCE [LARGE SCALE GENOMIC DNA]</scope>
    <source>
        <strain evidence="15 16">FDAARGOS_148</strain>
    </source>
</reference>
<evidence type="ECO:0000256" key="12">
    <source>
        <dbReference type="ARBA" id="ARBA00023125"/>
    </source>
</evidence>
<evidence type="ECO:0000256" key="7">
    <source>
        <dbReference type="ARBA" id="ARBA00022806"/>
    </source>
</evidence>
<evidence type="ECO:0000259" key="14">
    <source>
        <dbReference type="PROSITE" id="PS51217"/>
    </source>
</evidence>
<dbReference type="InterPro" id="IPR011604">
    <property type="entry name" value="PDDEXK-like_dom_sf"/>
</dbReference>
<accession>A0A2K0A988</accession>
<organism evidence="15 16">
    <name type="scientific">Staphylococcus haemolyticus</name>
    <dbReference type="NCBI Taxonomy" id="1283"/>
    <lineage>
        <taxon>Bacteria</taxon>
        <taxon>Bacillati</taxon>
        <taxon>Bacillota</taxon>
        <taxon>Bacilli</taxon>
        <taxon>Bacillales</taxon>
        <taxon>Staphylococcaceae</taxon>
        <taxon>Staphylococcus</taxon>
    </lineage>
</organism>
<dbReference type="InterPro" id="IPR027417">
    <property type="entry name" value="P-loop_NTPase"/>
</dbReference>
<dbReference type="GO" id="GO:0004386">
    <property type="term" value="F:helicase activity"/>
    <property type="evidence" value="ECO:0007669"/>
    <property type="project" value="UniProtKB-KW"/>
</dbReference>
<evidence type="ECO:0000313" key="15">
    <source>
        <dbReference type="EMBL" id="PNN21563.1"/>
    </source>
</evidence>
<keyword evidence="2" id="KW-0540">Nuclease</keyword>
<keyword evidence="1" id="KW-0004">4Fe-4S</keyword>
<evidence type="ECO:0000313" key="16">
    <source>
        <dbReference type="Proteomes" id="UP000053523"/>
    </source>
</evidence>
<protein>
    <submittedName>
        <fullName evidence="15">Helicase-exonuclease AddAB subunit AddB</fullName>
    </submittedName>
</protein>